<dbReference type="Gene3D" id="3.40.50.720">
    <property type="entry name" value="NAD(P)-binding Rossmann-like Domain"/>
    <property type="match status" value="1"/>
</dbReference>
<evidence type="ECO:0000256" key="1">
    <source>
        <dbReference type="SAM" id="MobiDB-lite"/>
    </source>
</evidence>
<proteinExistence type="predicted"/>
<dbReference type="InterPro" id="IPR036291">
    <property type="entry name" value="NAD(P)-bd_dom_sf"/>
</dbReference>
<dbReference type="EMBL" id="HBUF01363880">
    <property type="protein sequence ID" value="CAG6722487.1"/>
    <property type="molecule type" value="Transcribed_RNA"/>
</dbReference>
<protein>
    <submittedName>
        <fullName evidence="2">Glyceraldehyde-3-phosphate dehydrogenase</fullName>
    </submittedName>
</protein>
<feature type="region of interest" description="Disordered" evidence="1">
    <location>
        <begin position="116"/>
        <end position="140"/>
    </location>
</feature>
<evidence type="ECO:0000313" key="2">
    <source>
        <dbReference type="EMBL" id="CAG6722487.1"/>
    </source>
</evidence>
<organism evidence="2">
    <name type="scientific">Cacopsylla melanoneura</name>
    <dbReference type="NCBI Taxonomy" id="428564"/>
    <lineage>
        <taxon>Eukaryota</taxon>
        <taxon>Metazoa</taxon>
        <taxon>Ecdysozoa</taxon>
        <taxon>Arthropoda</taxon>
        <taxon>Hexapoda</taxon>
        <taxon>Insecta</taxon>
        <taxon>Pterygota</taxon>
        <taxon>Neoptera</taxon>
        <taxon>Paraneoptera</taxon>
        <taxon>Hemiptera</taxon>
        <taxon>Sternorrhyncha</taxon>
        <taxon>Psylloidea</taxon>
        <taxon>Psyllidae</taxon>
        <taxon>Psyllinae</taxon>
        <taxon>Cacopsylla</taxon>
    </lineage>
</organism>
<dbReference type="AlphaFoldDB" id="A0A8D8VJH9"/>
<feature type="compositionally biased region" description="Basic and acidic residues" evidence="1">
    <location>
        <begin position="130"/>
        <end position="140"/>
    </location>
</feature>
<reference evidence="2" key="1">
    <citation type="submission" date="2021-05" db="EMBL/GenBank/DDBJ databases">
        <authorList>
            <person name="Alioto T."/>
            <person name="Alioto T."/>
            <person name="Gomez Garrido J."/>
        </authorList>
    </citation>
    <scope>NUCLEOTIDE SEQUENCE</scope>
</reference>
<sequence>MFVYFYFPYLIIRQVLYPFVETLTHPAPHISRRIRAPGLQQIWFRRLVVYSQREPKDIPWSKAGAEYVVESTAVFTTIEKENNEVLSPKLTKRAINEKEYKETLSPKLTNRTIINEKENNEVLSPKLTKRTIDEKENKET</sequence>
<dbReference type="SUPFAM" id="SSF51735">
    <property type="entry name" value="NAD(P)-binding Rossmann-fold domains"/>
    <property type="match status" value="1"/>
</dbReference>
<accession>A0A8D8VJH9</accession>
<name>A0A8D8VJH9_9HEMI</name>